<organism evidence="2 3">
    <name type="scientific">Flavilitoribacter nigricans (strain ATCC 23147 / DSM 23189 / NBRC 102662 / NCIMB 1420 / SS-2)</name>
    <name type="common">Lewinella nigricans</name>
    <dbReference type="NCBI Taxonomy" id="1122177"/>
    <lineage>
        <taxon>Bacteria</taxon>
        <taxon>Pseudomonadati</taxon>
        <taxon>Bacteroidota</taxon>
        <taxon>Saprospiria</taxon>
        <taxon>Saprospirales</taxon>
        <taxon>Lewinellaceae</taxon>
        <taxon>Flavilitoribacter</taxon>
    </lineage>
</organism>
<evidence type="ECO:0008006" key="4">
    <source>
        <dbReference type="Google" id="ProtNLM"/>
    </source>
</evidence>
<keyword evidence="3" id="KW-1185">Reference proteome</keyword>
<name>A0A2D0N7C2_FLAN2</name>
<feature type="chain" id="PRO_5012248839" description="Lipoprotein" evidence="1">
    <location>
        <begin position="22"/>
        <end position="81"/>
    </location>
</feature>
<gene>
    <name evidence="2" type="ORF">CRP01_25775</name>
</gene>
<dbReference type="Proteomes" id="UP000223913">
    <property type="component" value="Unassembled WGS sequence"/>
</dbReference>
<accession>A0A2D0N7C2</accession>
<reference evidence="2 3" key="1">
    <citation type="submission" date="2017-10" db="EMBL/GenBank/DDBJ databases">
        <title>The draft genome sequence of Lewinella nigricans NBRC 102662.</title>
        <authorList>
            <person name="Wang K."/>
        </authorList>
    </citation>
    <scope>NUCLEOTIDE SEQUENCE [LARGE SCALE GENOMIC DNA]</scope>
    <source>
        <strain evidence="2 3">NBRC 102662</strain>
    </source>
</reference>
<comment type="caution">
    <text evidence="2">The sequence shown here is derived from an EMBL/GenBank/DDBJ whole genome shotgun (WGS) entry which is preliminary data.</text>
</comment>
<keyword evidence="1" id="KW-0732">Signal</keyword>
<proteinExistence type="predicted"/>
<feature type="signal peptide" evidence="1">
    <location>
        <begin position="1"/>
        <end position="21"/>
    </location>
</feature>
<sequence length="81" mass="9284">MKAQKFILTFLLLCASVLALYASCYSEWNDAYNSASEELACDIIKCEGASWPSRCNYEANMDYNLKVETAGQEYYNCLNRR</sequence>
<dbReference type="RefSeq" id="WP_099152991.1">
    <property type="nucleotide sequence ID" value="NZ_PDUD01000030.1"/>
</dbReference>
<evidence type="ECO:0000313" key="3">
    <source>
        <dbReference type="Proteomes" id="UP000223913"/>
    </source>
</evidence>
<protein>
    <recommendedName>
        <fullName evidence="4">Lipoprotein</fullName>
    </recommendedName>
</protein>
<evidence type="ECO:0000313" key="2">
    <source>
        <dbReference type="EMBL" id="PHN03663.1"/>
    </source>
</evidence>
<evidence type="ECO:0000256" key="1">
    <source>
        <dbReference type="SAM" id="SignalP"/>
    </source>
</evidence>
<dbReference type="EMBL" id="PDUD01000030">
    <property type="protein sequence ID" value="PHN03663.1"/>
    <property type="molecule type" value="Genomic_DNA"/>
</dbReference>
<dbReference type="AlphaFoldDB" id="A0A2D0N7C2"/>